<dbReference type="EMBL" id="NKUA01000002">
    <property type="protein sequence ID" value="PYD80616.1"/>
    <property type="molecule type" value="Genomic_DNA"/>
</dbReference>
<organism evidence="1 2">
    <name type="scientific">Komagataeibacter sucrofermentans</name>
    <dbReference type="NCBI Taxonomy" id="1053551"/>
    <lineage>
        <taxon>Bacteria</taxon>
        <taxon>Pseudomonadati</taxon>
        <taxon>Pseudomonadota</taxon>
        <taxon>Alphaproteobacteria</taxon>
        <taxon>Acetobacterales</taxon>
        <taxon>Acetobacteraceae</taxon>
        <taxon>Komagataeibacter</taxon>
    </lineage>
</organism>
<accession>A0A318QM92</accession>
<comment type="caution">
    <text evidence="1">The sequence shown here is derived from an EMBL/GenBank/DDBJ whole genome shotgun (WGS) entry which is preliminary data.</text>
</comment>
<dbReference type="OrthoDB" id="7823637at2"/>
<gene>
    <name evidence="1" type="ORF">CFR77_01515</name>
</gene>
<keyword evidence="2" id="KW-1185">Reference proteome</keyword>
<evidence type="ECO:0000313" key="1">
    <source>
        <dbReference type="EMBL" id="PYD80616.1"/>
    </source>
</evidence>
<proteinExistence type="predicted"/>
<reference evidence="1 2" key="1">
    <citation type="submission" date="2017-07" db="EMBL/GenBank/DDBJ databases">
        <title>A draft genome sequence of Komagataeibacter sucrofermentans LMG 18788.</title>
        <authorList>
            <person name="Skraban J."/>
            <person name="Cleenwerck I."/>
            <person name="Vandamme P."/>
            <person name="Trcek J."/>
        </authorList>
    </citation>
    <scope>NUCLEOTIDE SEQUENCE [LARGE SCALE GENOMIC DNA]</scope>
    <source>
        <strain evidence="1 2">LMG 18788</strain>
    </source>
</reference>
<evidence type="ECO:0008006" key="3">
    <source>
        <dbReference type="Google" id="ProtNLM"/>
    </source>
</evidence>
<name>A0A318QM92_9PROT</name>
<evidence type="ECO:0000313" key="2">
    <source>
        <dbReference type="Proteomes" id="UP000247814"/>
    </source>
</evidence>
<dbReference type="AlphaFoldDB" id="A0A318QM92"/>
<dbReference type="Proteomes" id="UP000247814">
    <property type="component" value="Unassembled WGS sequence"/>
</dbReference>
<sequence>MGVYTFGDAADIVHGRIGGRKAFPKKLKQDLIALHGSRDAITHTLLPEACLQIDHRIPYEISGDDGSFDPSLFMLLDASSNRQKSWACEHCPNFSGARSPDFCKSCFWAFPEHYTHICGEPCRRIDLIWSGQETLIYDHLAQQAVNDGISLADLIKRKLNE</sequence>
<protein>
    <recommendedName>
        <fullName evidence="3">HNH nuclease domain-containing protein</fullName>
    </recommendedName>
</protein>